<evidence type="ECO:0000313" key="2">
    <source>
        <dbReference type="EMBL" id="KYN01168.1"/>
    </source>
</evidence>
<sequence>MWIICILIGLFQLIILLMLSGILFSVAAVSRLMEITIILIYPTTIFLLRQAANLIILILNTWSCTASNNLDGKNDIFGVSQTMHSC</sequence>
<protein>
    <submittedName>
        <fullName evidence="2">Uncharacterized protein</fullName>
    </submittedName>
</protein>
<keyword evidence="1" id="KW-0812">Transmembrane</keyword>
<dbReference type="Proteomes" id="UP000078542">
    <property type="component" value="Unassembled WGS sequence"/>
</dbReference>
<keyword evidence="3" id="KW-1185">Reference proteome</keyword>
<gene>
    <name evidence="2" type="ORF">ALC62_08010</name>
</gene>
<evidence type="ECO:0000256" key="1">
    <source>
        <dbReference type="SAM" id="Phobius"/>
    </source>
</evidence>
<proteinExistence type="predicted"/>
<organism evidence="2 3">
    <name type="scientific">Cyphomyrmex costatus</name>
    <dbReference type="NCBI Taxonomy" id="456900"/>
    <lineage>
        <taxon>Eukaryota</taxon>
        <taxon>Metazoa</taxon>
        <taxon>Ecdysozoa</taxon>
        <taxon>Arthropoda</taxon>
        <taxon>Hexapoda</taxon>
        <taxon>Insecta</taxon>
        <taxon>Pterygota</taxon>
        <taxon>Neoptera</taxon>
        <taxon>Endopterygota</taxon>
        <taxon>Hymenoptera</taxon>
        <taxon>Apocrita</taxon>
        <taxon>Aculeata</taxon>
        <taxon>Formicoidea</taxon>
        <taxon>Formicidae</taxon>
        <taxon>Myrmicinae</taxon>
        <taxon>Cyphomyrmex</taxon>
    </lineage>
</organism>
<reference evidence="2 3" key="1">
    <citation type="submission" date="2016-03" db="EMBL/GenBank/DDBJ databases">
        <title>Cyphomyrmex costatus WGS genome.</title>
        <authorList>
            <person name="Nygaard S."/>
            <person name="Hu H."/>
            <person name="Boomsma J."/>
            <person name="Zhang G."/>
        </authorList>
    </citation>
    <scope>NUCLEOTIDE SEQUENCE [LARGE SCALE GENOMIC DNA]</scope>
    <source>
        <strain evidence="2">MS0001</strain>
        <tissue evidence="2">Whole body</tissue>
    </source>
</reference>
<dbReference type="AlphaFoldDB" id="A0A195CKD2"/>
<keyword evidence="1" id="KW-1133">Transmembrane helix</keyword>
<evidence type="ECO:0000313" key="3">
    <source>
        <dbReference type="Proteomes" id="UP000078542"/>
    </source>
</evidence>
<feature type="transmembrane region" description="Helical" evidence="1">
    <location>
        <begin position="6"/>
        <end position="26"/>
    </location>
</feature>
<feature type="transmembrane region" description="Helical" evidence="1">
    <location>
        <begin position="38"/>
        <end position="59"/>
    </location>
</feature>
<accession>A0A195CKD2</accession>
<keyword evidence="1" id="KW-0472">Membrane</keyword>
<name>A0A195CKD2_9HYME</name>
<dbReference type="EMBL" id="KQ977634">
    <property type="protein sequence ID" value="KYN01168.1"/>
    <property type="molecule type" value="Genomic_DNA"/>
</dbReference>